<proteinExistence type="predicted"/>
<keyword evidence="2" id="KW-1185">Reference proteome</keyword>
<organism evidence="1 2">
    <name type="scientific">Ogataea polymorpha</name>
    <dbReference type="NCBI Taxonomy" id="460523"/>
    <lineage>
        <taxon>Eukaryota</taxon>
        <taxon>Fungi</taxon>
        <taxon>Dikarya</taxon>
        <taxon>Ascomycota</taxon>
        <taxon>Saccharomycotina</taxon>
        <taxon>Pichiomycetes</taxon>
        <taxon>Pichiales</taxon>
        <taxon>Pichiaceae</taxon>
        <taxon>Ogataea</taxon>
    </lineage>
</organism>
<evidence type="ECO:0000313" key="2">
    <source>
        <dbReference type="Proteomes" id="UP000788993"/>
    </source>
</evidence>
<dbReference type="Proteomes" id="UP000788993">
    <property type="component" value="Unassembled WGS sequence"/>
</dbReference>
<sequence>MDGPDSSYSCLEIHICWKVDKEAKMEPPIQTDNTWEHGSTTRHDNVTVQLLSNIDITLDDGVVSGLVNTSGFQSKRTWVEQNFWGSESLITDGDHLSIRQLIGLLDSRRLGRSLQLLVKVKSHVTELLFDVSDNFSFGSGGERVTSLRKNLHQVVSQVSTGQVDSQNGVWERETSIDWNNVRNTVTRVQDNTGRSTRRVQRQHSLDRNVECWHVERLEQNLGHLFSVGLRVHWSLSQQNWVLFWRNSQLVVESVVPDLLHVVPVGNDTVLNWVSQSQDTSLGLGLISNVGVLLTHTDHDTLVSRSSDNRRKHGSWSVVTSKAGFAHTGSVINDQLNC</sequence>
<name>A0A9P8P3R5_9ASCO</name>
<comment type="caution">
    <text evidence="1">The sequence shown here is derived from an EMBL/GenBank/DDBJ whole genome shotgun (WGS) entry which is preliminary data.</text>
</comment>
<dbReference type="EMBL" id="JAEUBD010001178">
    <property type="protein sequence ID" value="KAH3665288.1"/>
    <property type="molecule type" value="Genomic_DNA"/>
</dbReference>
<gene>
    <name evidence="1" type="ORF">OGATHE_004103</name>
</gene>
<reference evidence="1" key="1">
    <citation type="journal article" date="2021" name="Open Biol.">
        <title>Shared evolutionary footprints suggest mitochondrial oxidative damage underlies multiple complex I losses in fungi.</title>
        <authorList>
            <person name="Schikora-Tamarit M.A."/>
            <person name="Marcet-Houben M."/>
            <person name="Nosek J."/>
            <person name="Gabaldon T."/>
        </authorList>
    </citation>
    <scope>NUCLEOTIDE SEQUENCE</scope>
    <source>
        <strain evidence="1">NCAIM Y.01608</strain>
    </source>
</reference>
<accession>A0A9P8P3R5</accession>
<dbReference type="AlphaFoldDB" id="A0A9P8P3R5"/>
<reference evidence="1" key="2">
    <citation type="submission" date="2021-01" db="EMBL/GenBank/DDBJ databases">
        <authorList>
            <person name="Schikora-Tamarit M.A."/>
        </authorList>
    </citation>
    <scope>NUCLEOTIDE SEQUENCE</scope>
    <source>
        <strain evidence="1">NCAIM Y.01608</strain>
    </source>
</reference>
<protein>
    <submittedName>
        <fullName evidence="1">Uncharacterized protein</fullName>
    </submittedName>
</protein>
<evidence type="ECO:0000313" key="1">
    <source>
        <dbReference type="EMBL" id="KAH3665288.1"/>
    </source>
</evidence>